<dbReference type="Gene3D" id="2.60.40.10">
    <property type="entry name" value="Immunoglobulins"/>
    <property type="match status" value="1"/>
</dbReference>
<dbReference type="RefSeq" id="WP_248254222.1">
    <property type="nucleotide sequence ID" value="NZ_JAIWJX010000002.1"/>
</dbReference>
<comment type="similarity">
    <text evidence="1">Belongs to the glycosyl hydrolase 2 family.</text>
</comment>
<dbReference type="SUPFAM" id="SSF49303">
    <property type="entry name" value="beta-Galactosidase/glucuronidase domain"/>
    <property type="match status" value="1"/>
</dbReference>
<gene>
    <name evidence="7" type="ORF">LCY76_20730</name>
</gene>
<dbReference type="SUPFAM" id="SSF51445">
    <property type="entry name" value="(Trans)glycosidases"/>
    <property type="match status" value="1"/>
</dbReference>
<dbReference type="Gene3D" id="3.20.20.80">
    <property type="entry name" value="Glycosidases"/>
    <property type="match status" value="1"/>
</dbReference>
<feature type="domain" description="Glycoside hydrolase family 2 catalytic" evidence="5">
    <location>
        <begin position="290"/>
        <end position="582"/>
    </location>
</feature>
<evidence type="ECO:0000256" key="1">
    <source>
        <dbReference type="ARBA" id="ARBA00007401"/>
    </source>
</evidence>
<keyword evidence="2 7" id="KW-0378">Hydrolase</keyword>
<dbReference type="InterPro" id="IPR017853">
    <property type="entry name" value="GH"/>
</dbReference>
<name>A0A9X2BET5_9BACL</name>
<dbReference type="GO" id="GO:0005975">
    <property type="term" value="P:carbohydrate metabolic process"/>
    <property type="evidence" value="ECO:0007669"/>
    <property type="project" value="InterPro"/>
</dbReference>
<dbReference type="InterPro" id="IPR006104">
    <property type="entry name" value="Glyco_hydro_2_N"/>
</dbReference>
<dbReference type="SUPFAM" id="SSF49785">
    <property type="entry name" value="Galactose-binding domain-like"/>
    <property type="match status" value="1"/>
</dbReference>
<dbReference type="Pfam" id="PF02836">
    <property type="entry name" value="Glyco_hydro_2_C"/>
    <property type="match status" value="1"/>
</dbReference>
<reference evidence="7" key="1">
    <citation type="submission" date="2021-09" db="EMBL/GenBank/DDBJ databases">
        <title>Genome analysis of Fictibacillus sp. KIGAM418 isolated from marine sediment.</title>
        <authorList>
            <person name="Seo M.-J."/>
            <person name="Cho E.-S."/>
            <person name="Hwang C.Y."/>
        </authorList>
    </citation>
    <scope>NUCLEOTIDE SEQUENCE</scope>
    <source>
        <strain evidence="7">KIGAM418</strain>
    </source>
</reference>
<dbReference type="InterPro" id="IPR036156">
    <property type="entry name" value="Beta-gal/glucu_dom_sf"/>
</dbReference>
<dbReference type="Pfam" id="PF00703">
    <property type="entry name" value="Glyco_hydro_2"/>
    <property type="match status" value="1"/>
</dbReference>
<keyword evidence="8" id="KW-1185">Reference proteome</keyword>
<dbReference type="Proteomes" id="UP001139011">
    <property type="component" value="Unassembled WGS sequence"/>
</dbReference>
<protein>
    <submittedName>
        <fullName evidence="7">Glycoside hydrolase family 2</fullName>
    </submittedName>
</protein>
<keyword evidence="3" id="KW-0326">Glycosidase</keyword>
<dbReference type="Gene3D" id="2.60.120.260">
    <property type="entry name" value="Galactose-binding domain-like"/>
    <property type="match status" value="1"/>
</dbReference>
<dbReference type="EMBL" id="JAIWJX010000002">
    <property type="protein sequence ID" value="MCK6259001.1"/>
    <property type="molecule type" value="Genomic_DNA"/>
</dbReference>
<dbReference type="GO" id="GO:0004553">
    <property type="term" value="F:hydrolase activity, hydrolyzing O-glycosyl compounds"/>
    <property type="evidence" value="ECO:0007669"/>
    <property type="project" value="InterPro"/>
</dbReference>
<dbReference type="InterPro" id="IPR013783">
    <property type="entry name" value="Ig-like_fold"/>
</dbReference>
<evidence type="ECO:0000259" key="5">
    <source>
        <dbReference type="Pfam" id="PF02836"/>
    </source>
</evidence>
<evidence type="ECO:0000256" key="3">
    <source>
        <dbReference type="ARBA" id="ARBA00023295"/>
    </source>
</evidence>
<proteinExistence type="inferred from homology"/>
<dbReference type="PANTHER" id="PTHR42732:SF3">
    <property type="entry name" value="HYDROLASE"/>
    <property type="match status" value="1"/>
</dbReference>
<dbReference type="Pfam" id="PF02837">
    <property type="entry name" value="Glyco_hydro_2_N"/>
    <property type="match status" value="1"/>
</dbReference>
<organism evidence="7 8">
    <name type="scientific">Fictibacillus marinisediminis</name>
    <dbReference type="NCBI Taxonomy" id="2878389"/>
    <lineage>
        <taxon>Bacteria</taxon>
        <taxon>Bacillati</taxon>
        <taxon>Bacillota</taxon>
        <taxon>Bacilli</taxon>
        <taxon>Bacillales</taxon>
        <taxon>Fictibacillaceae</taxon>
        <taxon>Fictibacillus</taxon>
    </lineage>
</organism>
<comment type="caution">
    <text evidence="7">The sequence shown here is derived from an EMBL/GenBank/DDBJ whole genome shotgun (WGS) entry which is preliminary data.</text>
</comment>
<dbReference type="PANTHER" id="PTHR42732">
    <property type="entry name" value="BETA-GALACTOSIDASE"/>
    <property type="match status" value="1"/>
</dbReference>
<sequence>MEVNIRKEYPRPQFERKEWLNLNGEWDFQFDQTNVGEEEQWYKQTTLNQKIIVPFTYETKASGIHEESFCPYIWYQKIVTVPEEYSHKKTILHFQAADYVTKLWVNGIFAGQHKGGYTAFSFDITNYINAGKENNVVVKIEDSHNEHQPRGKQRWIDKNFGCWYVQSTGIWQTVWLEFLNQTSIQSVKITPDLDTDSVEFDYKLANVQQDQKELSLRTSITFNGQPVKEFSLRADRENARMKVNLASEIHEWKVMQWSPQHPHLYDVEFTLYHGEKELDRVQSYFGMRKVSIKNGNILLNNVPIYQKLLLDQGYWEDSHLTPPSEEAIILDIEKTFEMGFNGVRKHMKVEDQRFLYWADKKGLLVWSEMAATYQFSDEAIQNFTEEWMTVVQQHYNHPSIITWTPFNESWGVKNIYTNEQQQKFTEGIYHLTKSMDSMRPVIVNDGWEHTVSDIITLHDYVEYGDEFLNRYKEKDKLIKNEIAFNNFKHAMAQGYEYKGQPIIISEYGGIAFNSEEGWGYGNQVKDEQEFLDRYESITKAIMSLDYISGFCYTQITDVQQEVNGLLTESRKPKVNLSKIKQINDNQ</sequence>
<feature type="domain" description="Glycoside hydrolase family 2 immunoglobulin-like beta-sandwich" evidence="4">
    <location>
        <begin position="182"/>
        <end position="288"/>
    </location>
</feature>
<dbReference type="InterPro" id="IPR006103">
    <property type="entry name" value="Glyco_hydro_2_cat"/>
</dbReference>
<accession>A0A9X2BET5</accession>
<dbReference type="InterPro" id="IPR006102">
    <property type="entry name" value="Ig-like_GH2"/>
</dbReference>
<dbReference type="AlphaFoldDB" id="A0A9X2BET5"/>
<evidence type="ECO:0000259" key="4">
    <source>
        <dbReference type="Pfam" id="PF00703"/>
    </source>
</evidence>
<evidence type="ECO:0000313" key="7">
    <source>
        <dbReference type="EMBL" id="MCK6259001.1"/>
    </source>
</evidence>
<evidence type="ECO:0000313" key="8">
    <source>
        <dbReference type="Proteomes" id="UP001139011"/>
    </source>
</evidence>
<evidence type="ECO:0000256" key="2">
    <source>
        <dbReference type="ARBA" id="ARBA00022801"/>
    </source>
</evidence>
<feature type="domain" description="Glycosyl hydrolases family 2 sugar binding" evidence="6">
    <location>
        <begin position="21"/>
        <end position="140"/>
    </location>
</feature>
<evidence type="ECO:0000259" key="6">
    <source>
        <dbReference type="Pfam" id="PF02837"/>
    </source>
</evidence>
<dbReference type="InterPro" id="IPR051913">
    <property type="entry name" value="GH2_Domain-Containing"/>
</dbReference>
<dbReference type="InterPro" id="IPR008979">
    <property type="entry name" value="Galactose-bd-like_sf"/>
</dbReference>